<gene>
    <name evidence="9" type="ORF">GLIP_3850</name>
</gene>
<dbReference type="GO" id="GO:0009279">
    <property type="term" value="C:cell outer membrane"/>
    <property type="evidence" value="ECO:0007669"/>
    <property type="project" value="UniProtKB-SubCell"/>
</dbReference>
<sequence length="1013" mass="114644">MLFKHVIFSVFSLFFIIKPCIAEITDPIQFDIHAGNTANALKQLAEQADIMILYPYDLVSQKTSPAVKGNLSYEEAISRLLEGTNLIAINDNHGLFKVQSAATSVPVKETPDDVKVKDEPPDVLIAVDSHLEEEQTERIAIVGRLSNYQKRYLKKRYSNLIIESLNLQNNQRYIQRNVGNMLQSAAGASTDYRKREGLFLTVRGFGPELNTVLYNNRQLPSTNLGGGFSFDTLSSEMFTSSDVYKTQASELVSGGIGATINLVNLPTRGEDTYELSGGFRLSSSDDGGFFPEVFGSINYAGENIASIIAVDFLQQDYRIESANSDGWFAADLSGVETKSGSLDYTEIWVPRNFDLRIEESEKRRFGLSWVSRINLTPNLYVITDLVYSRFDVTSNIASSANWTHVNGSTANPDEKDTFGRITVDKNNTLLSYRYKPELSLASDYVQLVRNRPSEMAHFATALGYEFSLDSSVILDLSYTVAKSDNGGNKRFSAVGSPNANPEYTLLPNSPYANIDFKRSIDASDLRSHITIDSGDNLDDSIFQAKLDFQTILTHPNWEQIDIGIYFADRNKDKVAFRTPWGFEFGGYEFDVPDELFRPIDASNFLEGGVPETWYGFDSQRYIDYLWSDEHIQREIIDKGHPLADSIELRKQLGGFTATELPNSTWSVQERLFEAYFKTFSSGQLFELNWFAQMGVRWAATQIESRGFDQPIQDLLYSDVDPTALQIIYAQSNPVYASNKYANWLPNLSFKLELTDNQYLNLGLSKTISRPSLNKLAPAIGDFVARTGSSTANRGNPQLKPFESINLDMSWSWFFDENGLLDVTIYYKDIDNFILQSVEFEELLDHPEGEFLVSTPVNLNKTSFFGFEFVYQNQFESLPSPFDGTGIELRYTQVEAQSLEDNGALRGDVIEGLSNTYSFVLLYEKGAFNASLIYNHRDEFVRKQSGLLGQPEMVEGYGQFDVKFGYQINPQTRLFFDIQNLTQENPRSFSLYRERLLSYEKHQRIFTTGLRFSF</sequence>
<evidence type="ECO:0000256" key="7">
    <source>
        <dbReference type="RuleBase" id="RU003357"/>
    </source>
</evidence>
<keyword evidence="5 7" id="KW-0472">Membrane</keyword>
<comment type="similarity">
    <text evidence="7">Belongs to the TonB-dependent receptor family.</text>
</comment>
<keyword evidence="7" id="KW-0798">TonB box</keyword>
<dbReference type="InterPro" id="IPR010104">
    <property type="entry name" value="TonB_rcpt_bac"/>
</dbReference>
<dbReference type="eggNOG" id="COG4771">
    <property type="taxonomic scope" value="Bacteria"/>
</dbReference>
<dbReference type="STRING" id="1127673.GLIP_3850"/>
<dbReference type="PANTHER" id="PTHR40980:SF3">
    <property type="entry name" value="TONB-DEPENDENT RECEPTOR-LIKE BETA-BARREL DOMAIN-CONTAINING PROTEIN"/>
    <property type="match status" value="1"/>
</dbReference>
<feature type="domain" description="Secretin/TonB short N-terminal" evidence="8">
    <location>
        <begin position="50"/>
        <end position="101"/>
    </location>
</feature>
<keyword evidence="6" id="KW-0998">Cell outer membrane</keyword>
<dbReference type="Pfam" id="PF00593">
    <property type="entry name" value="TonB_dep_Rec_b-barrel"/>
    <property type="match status" value="1"/>
</dbReference>
<dbReference type="InterPro" id="IPR011662">
    <property type="entry name" value="Secretin/TonB_short_N"/>
</dbReference>
<comment type="caution">
    <text evidence="9">The sequence shown here is derived from an EMBL/GenBank/DDBJ whole genome shotgun (WGS) entry which is preliminary data.</text>
</comment>
<dbReference type="eggNOG" id="COG1629">
    <property type="taxonomic scope" value="Bacteria"/>
</dbReference>
<evidence type="ECO:0000256" key="4">
    <source>
        <dbReference type="ARBA" id="ARBA00023004"/>
    </source>
</evidence>
<comment type="subcellular location">
    <subcellularLocation>
        <location evidence="1 7">Cell outer membrane</location>
    </subcellularLocation>
</comment>
<evidence type="ECO:0000256" key="2">
    <source>
        <dbReference type="ARBA" id="ARBA00022448"/>
    </source>
</evidence>
<keyword evidence="4" id="KW-0408">Iron</keyword>
<dbReference type="InterPro" id="IPR037066">
    <property type="entry name" value="Plug_dom_sf"/>
</dbReference>
<protein>
    <recommendedName>
        <fullName evidence="8">Secretin/TonB short N-terminal domain-containing protein</fullName>
    </recommendedName>
</protein>
<dbReference type="AlphaFoldDB" id="K6XXT0"/>
<keyword evidence="10" id="KW-1185">Reference proteome</keyword>
<dbReference type="Gene3D" id="2.40.170.20">
    <property type="entry name" value="TonB-dependent receptor, beta-barrel domain"/>
    <property type="match status" value="1"/>
</dbReference>
<evidence type="ECO:0000256" key="1">
    <source>
        <dbReference type="ARBA" id="ARBA00004442"/>
    </source>
</evidence>
<dbReference type="PANTHER" id="PTHR40980">
    <property type="entry name" value="PLUG DOMAIN-CONTAINING PROTEIN"/>
    <property type="match status" value="1"/>
</dbReference>
<proteinExistence type="inferred from homology"/>
<dbReference type="Pfam" id="PF07715">
    <property type="entry name" value="Plug"/>
    <property type="match status" value="1"/>
</dbReference>
<name>K6XXT0_9ALTE</name>
<dbReference type="NCBIfam" id="TIGR01782">
    <property type="entry name" value="TonB-Xanth-Caul"/>
    <property type="match status" value="1"/>
</dbReference>
<dbReference type="SUPFAM" id="SSF56935">
    <property type="entry name" value="Porins"/>
    <property type="match status" value="1"/>
</dbReference>
<accession>K6XXT0</accession>
<evidence type="ECO:0000259" key="8">
    <source>
        <dbReference type="SMART" id="SM00965"/>
    </source>
</evidence>
<keyword evidence="3" id="KW-0406">Ion transport</keyword>
<dbReference type="InterPro" id="IPR012910">
    <property type="entry name" value="Plug_dom"/>
</dbReference>
<evidence type="ECO:0000256" key="3">
    <source>
        <dbReference type="ARBA" id="ARBA00022496"/>
    </source>
</evidence>
<dbReference type="Gene3D" id="2.170.130.10">
    <property type="entry name" value="TonB-dependent receptor, plug domain"/>
    <property type="match status" value="1"/>
</dbReference>
<keyword evidence="2" id="KW-0813">Transport</keyword>
<dbReference type="InterPro" id="IPR036942">
    <property type="entry name" value="Beta-barrel_TonB_sf"/>
</dbReference>
<evidence type="ECO:0000313" key="10">
    <source>
        <dbReference type="Proteomes" id="UP000006334"/>
    </source>
</evidence>
<dbReference type="Gene3D" id="3.55.50.30">
    <property type="match status" value="1"/>
</dbReference>
<keyword evidence="3" id="KW-0410">Iron transport</keyword>
<dbReference type="InterPro" id="IPR000531">
    <property type="entry name" value="Beta-barrel_TonB"/>
</dbReference>
<dbReference type="EMBL" id="BAEN01000076">
    <property type="protein sequence ID" value="GAC16461.1"/>
    <property type="molecule type" value="Genomic_DNA"/>
</dbReference>
<dbReference type="GO" id="GO:0006826">
    <property type="term" value="P:iron ion transport"/>
    <property type="evidence" value="ECO:0007669"/>
    <property type="project" value="UniProtKB-KW"/>
</dbReference>
<dbReference type="Proteomes" id="UP000006334">
    <property type="component" value="Unassembled WGS sequence"/>
</dbReference>
<reference evidence="9 10" key="1">
    <citation type="journal article" date="2017" name="Antonie Van Leeuwenhoek">
        <title>Rhizobium rhizosphaerae sp. nov., a novel species isolated from rice rhizosphere.</title>
        <authorList>
            <person name="Zhao J.J."/>
            <person name="Zhang J."/>
            <person name="Zhang R.J."/>
            <person name="Zhang C.W."/>
            <person name="Yin H.Q."/>
            <person name="Zhang X.X."/>
        </authorList>
    </citation>
    <scope>NUCLEOTIDE SEQUENCE [LARGE SCALE GENOMIC DNA]</scope>
    <source>
        <strain evidence="9 10">E3</strain>
    </source>
</reference>
<organism evidence="9 10">
    <name type="scientific">Aliiglaciecola lipolytica E3</name>
    <dbReference type="NCBI Taxonomy" id="1127673"/>
    <lineage>
        <taxon>Bacteria</taxon>
        <taxon>Pseudomonadati</taxon>
        <taxon>Pseudomonadota</taxon>
        <taxon>Gammaproteobacteria</taxon>
        <taxon>Alteromonadales</taxon>
        <taxon>Alteromonadaceae</taxon>
        <taxon>Aliiglaciecola</taxon>
    </lineage>
</organism>
<evidence type="ECO:0000256" key="5">
    <source>
        <dbReference type="ARBA" id="ARBA00023136"/>
    </source>
</evidence>
<evidence type="ECO:0000256" key="6">
    <source>
        <dbReference type="ARBA" id="ARBA00023237"/>
    </source>
</evidence>
<dbReference type="SMART" id="SM00965">
    <property type="entry name" value="STN"/>
    <property type="match status" value="1"/>
</dbReference>
<evidence type="ECO:0000313" key="9">
    <source>
        <dbReference type="EMBL" id="GAC16461.1"/>
    </source>
</evidence>